<feature type="transmembrane region" description="Helical" evidence="7">
    <location>
        <begin position="2017"/>
        <end position="2035"/>
    </location>
</feature>
<feature type="chain" id="PRO_5046111967" description="alpha-1,3-glucan synthase" evidence="8">
    <location>
        <begin position="22"/>
        <end position="2343"/>
    </location>
</feature>
<feature type="transmembrane region" description="Helical" evidence="7">
    <location>
        <begin position="2266"/>
        <end position="2284"/>
    </location>
</feature>
<feature type="transmembrane region" description="Helical" evidence="7">
    <location>
        <begin position="1065"/>
        <end position="1091"/>
    </location>
</feature>
<dbReference type="InterPro" id="IPR017853">
    <property type="entry name" value="GH"/>
</dbReference>
<evidence type="ECO:0000256" key="4">
    <source>
        <dbReference type="ARBA" id="ARBA00022679"/>
    </source>
</evidence>
<dbReference type="Pfam" id="PF00534">
    <property type="entry name" value="Glycos_transf_1"/>
    <property type="match status" value="1"/>
</dbReference>
<feature type="transmembrane region" description="Helical" evidence="7">
    <location>
        <begin position="2162"/>
        <end position="2184"/>
    </location>
</feature>
<feature type="transmembrane region" description="Helical" evidence="7">
    <location>
        <begin position="2047"/>
        <end position="2067"/>
    </location>
</feature>
<keyword evidence="5" id="KW-0961">Cell wall biogenesis/degradation</keyword>
<organism evidence="10 11">
    <name type="scientific">Hohenbuehelia grisea</name>
    <dbReference type="NCBI Taxonomy" id="104357"/>
    <lineage>
        <taxon>Eukaryota</taxon>
        <taxon>Fungi</taxon>
        <taxon>Dikarya</taxon>
        <taxon>Basidiomycota</taxon>
        <taxon>Agaricomycotina</taxon>
        <taxon>Agaricomycetes</taxon>
        <taxon>Agaricomycetidae</taxon>
        <taxon>Agaricales</taxon>
        <taxon>Pleurotineae</taxon>
        <taxon>Pleurotaceae</taxon>
        <taxon>Hohenbuehelia</taxon>
    </lineage>
</organism>
<dbReference type="Gene3D" id="3.20.20.80">
    <property type="entry name" value="Glycosidases"/>
    <property type="match status" value="1"/>
</dbReference>
<dbReference type="Pfam" id="PF26111">
    <property type="entry name" value="Ig_Mok13"/>
    <property type="match status" value="1"/>
</dbReference>
<sequence>MRFSTALYALSLFSLPLRVAPSPYREDIADYNLNTNKNAQSPLEYSTSRPNATYTPSPENWRSLPTYTILLDKFADGDPSNNDFFGTMHENDPRETHLRYGGDLKGLVSRLDYLHGMGMRVIFISGTPFLNMPWQADSYSPLDFSVLDPHWGTISDWREVIDQIHARGMYIMADFTVGTMGDLLGFEGHLNSSTPFSLNEYKTVWKEPRYTPWNFTEYRDFQVRNERNDSCQLPNLWSDDGTVVNVESNGCMASDFDQYGDMEAFGVHPDWQRQLSKFASVQDRLREWNPTVMAKIKVFSCLAIKALDIDAIRVDKATQVTLDAIAEWATSTRACAAEVGKKNFFIPGEITGGDTFGALYIGRGRTPTQLPLGFLAAANVTKNMNQYFLREHPRNGLDSVAFHYSIYRSLTRFLGMDGNLQVAYDVDINFVTAWNQMFVSNDFLNPATDILDPRHMFGTSNFDVFRWHSLENGTQKSALGTFITTLVMPGIPLYFYGEEQNLYVYDADASNYLYNRQAMISNTAWQRHGCYALGSEQYFNFPLDKALIGCYDDWNSLDHFDPTTDSRRMFAQFNHLRTVYGALQDGFNLVQRGNWTYRIERPGSNHTETEMGLWSISRAGIPNVQQLGGQFQDQVWLLYTNENRTQTYEFPCNQQKWISSPFESGTTVRNLFAPYETYTLEDSLTSFFNDSKAPWQGCLPKLTMDGYGFKALVPVAQWTAPLPMITKFNPGHDYRILVNEGDVNATTVDISLEFNVEMNCDSVSNSVSFNMSSSGKGGNPSVIASSVRCGKVNNPDPAVIPGSMTSQWSWSATLQNMPDGVLTITVNNPAVEGGNQTTGAIDHLLLRKGQANNVLVFPSAEYDNSAFGMTDGKYVYTHKAFGADKFRYSWNFGMNWTQWKDWEDETTIEPSVFGDSSNWWSGDHIMVQYWSAATLSAASVIHADRGYGGAKRRVPQFLARGPFNNWGFDRGIPSQMLQNEDGKWELEIMASWPTFVQLNVWGYDDYFYGDTDGDGVLDRLPPNTVQPNYLNMSAPPSPHLAWSLIVDDQTMTWTLEPRGQSSVGAIMYALLLSIPLITGTLAVVVFMWSFYGIKYNQFGVKAKSHTNYFPILGALGNKSTADVKETPMSEKIFGHKHNAEVIGWPEDKNKRRKVLIATLEYEIIDWKLKVKIGGLGVMSSLMGKAMTDVDLVWVIPKVKDLEYPAGEPAEPIEVIIFGEPYLIEVETHVLDNITYVILDSPVFRAQTKADPYPARMDDLSSAIFYSTWNQAIAATIRRSPTIDIYHINDYHGALAPIYLLPKVVPVCLSLHNAEFQGLWPLRTKEEMKEVCSAFNISKEHCTKYVQFGNTFNLLHAAASFISVHQKSIGVAGVSDKYGKRSWARYPALWTLKHVDSLPNPDPTDIAALDEAPVKSKHVEIDAEAEAARPELKRQAQEWAGIKQDPNSDLFVFVGRWSKQKGVDLIADVMPSLLEKKPSIQLIAVGPVIDLYGRFAAEKLARLMEMFPDRVYSKPEFTALPPYLFSGADFALIPSRDEPFGLVAVEFGRKGALGVGSRLGGLGLMPGWWYPVESSSTSHMLSQLTKTIKMALKSSEEERAILRARSALQRFPVVEWRQRMEDFHKRSINTSRAVAGPNAWRESDCDGAGVQPMAETDDWNPVNQAYPSQPEWDARSTTGSVVGGQWSQDSLTPNGDQLTAPRHISPGNRGSFDTDVSNDDYFSHSRVASSNVSTPQEGYGNFLERANRAIARDQKGAPDPFLETPAMPNRPFGAHSRVSSVESIASIVDEKSNSPLNKAIASFTDADGGVASEFVQKLQMLNAKNSEHELSIERYLVKSEEAFFGKVRKDKLSEAASIRSSQRDSVWGTSTPSFYSRPDSPNTQAFSGVGTDYDGPLRHDAPEPVVMTRTQIVMSREIGGWPLYTIVIAAGQMLSATSFQITLLSGRNWQDDLQLYVLGAVFLAASAVWYPLFRLRPSVYVLSAPWIFFGLAFFLIGLPSVASALAPAHRALSSAATWSYAVASAAAFLFFGLNFGEEAGAATEVWTLRACIVQGSQQIWVAALWYWGNSLNGAKDDVTPPWWIVLIVWPLAIMSFAFAYLMLYGLPEYYRQTPPKVPNFLRTLFRRKLVLWFLASEILRDYWLSGPYGRNWSFLWAVPIPKYQILLLIIVFFVIVWGGMLLVLTHFSKTHTWLLPVFAVGLGAPRWCQMLWGTSSLALYIPWAGSAGPYLGVSLWLWLGVLDAIQGVGLGMILLQTLSRLHVCATLAFSQIIGSVCVMIARATAPNRIGPGSVFPDAAKWDFSTDGLKGSPMAAPLFWIALISQLIIVLGYFWFYRKEQLARP</sequence>
<feature type="transmembrane region" description="Helical" evidence="7">
    <location>
        <begin position="2079"/>
        <end position="2102"/>
    </location>
</feature>
<evidence type="ECO:0000256" key="3">
    <source>
        <dbReference type="ARBA" id="ARBA00022676"/>
    </source>
</evidence>
<dbReference type="Pfam" id="PF00128">
    <property type="entry name" value="Alpha-amylase"/>
    <property type="match status" value="1"/>
</dbReference>
<dbReference type="PANTHER" id="PTHR47182:SF2">
    <property type="entry name" value="CELL WALL ALPHA-1,3-GLUCAN SYNTHASE AGS1"/>
    <property type="match status" value="1"/>
</dbReference>
<dbReference type="SUPFAM" id="SSF53756">
    <property type="entry name" value="UDP-Glycosyltransferase/glycogen phosphorylase"/>
    <property type="match status" value="1"/>
</dbReference>
<keyword evidence="7" id="KW-0472">Membrane</keyword>
<dbReference type="InterPro" id="IPR058654">
    <property type="entry name" value="Mok11-14/Ags1-like_TM"/>
</dbReference>
<protein>
    <recommendedName>
        <fullName evidence="2">alpha-1,3-glucan synthase</fullName>
        <ecNumber evidence="2">2.4.1.183</ecNumber>
    </recommendedName>
</protein>
<name>A0ABR3IU64_9AGAR</name>
<dbReference type="SMART" id="SM00642">
    <property type="entry name" value="Aamy"/>
    <property type="match status" value="1"/>
</dbReference>
<dbReference type="PANTHER" id="PTHR47182">
    <property type="entry name" value="CELL WALL ALPHA-1,3-GLUCAN SYNTHASE AGS1-RELATED"/>
    <property type="match status" value="1"/>
</dbReference>
<evidence type="ECO:0000256" key="1">
    <source>
        <dbReference type="ARBA" id="ARBA00006122"/>
    </source>
</evidence>
<dbReference type="EC" id="2.4.1.183" evidence="2"/>
<feature type="transmembrane region" description="Helical" evidence="7">
    <location>
        <begin position="1952"/>
        <end position="1971"/>
    </location>
</feature>
<dbReference type="EMBL" id="JASNQZ010000015">
    <property type="protein sequence ID" value="KAL0946855.1"/>
    <property type="molecule type" value="Genomic_DNA"/>
</dbReference>
<dbReference type="InterPro" id="IPR058658">
    <property type="entry name" value="Mok11-13/Ags1-like_Ig_2"/>
</dbReference>
<feature type="transmembrane region" description="Helical" evidence="7">
    <location>
        <begin position="1920"/>
        <end position="1940"/>
    </location>
</feature>
<dbReference type="SUPFAM" id="SSF51445">
    <property type="entry name" value="(Trans)glycosidases"/>
    <property type="match status" value="1"/>
</dbReference>
<dbReference type="CDD" id="cd03791">
    <property type="entry name" value="GT5_Glycogen_synthase_DULL1-like"/>
    <property type="match status" value="1"/>
</dbReference>
<evidence type="ECO:0000256" key="5">
    <source>
        <dbReference type="ARBA" id="ARBA00023316"/>
    </source>
</evidence>
<reference evidence="11" key="1">
    <citation type="submission" date="2024-06" db="EMBL/GenBank/DDBJ databases">
        <title>Multi-omics analyses provide insights into the biosynthesis of the anticancer antibiotic pleurotin in Hohenbuehelia grisea.</title>
        <authorList>
            <person name="Weaver J.A."/>
            <person name="Alberti F."/>
        </authorList>
    </citation>
    <scope>NUCLEOTIDE SEQUENCE [LARGE SCALE GENOMIC DNA]</scope>
    <source>
        <strain evidence="11">T-177</strain>
    </source>
</reference>
<dbReference type="InterPro" id="IPR058655">
    <property type="entry name" value="Mok11-14/Ags1-like"/>
</dbReference>
<dbReference type="Pfam" id="PF08323">
    <property type="entry name" value="Glyco_transf_5"/>
    <property type="match status" value="1"/>
</dbReference>
<comment type="caution">
    <text evidence="10">The sequence shown here is derived from an EMBL/GenBank/DDBJ whole genome shotgun (WGS) entry which is preliminary data.</text>
</comment>
<evidence type="ECO:0000256" key="2">
    <source>
        <dbReference type="ARBA" id="ARBA00012688"/>
    </source>
</evidence>
<evidence type="ECO:0000256" key="7">
    <source>
        <dbReference type="SAM" id="Phobius"/>
    </source>
</evidence>
<evidence type="ECO:0000313" key="11">
    <source>
        <dbReference type="Proteomes" id="UP001556367"/>
    </source>
</evidence>
<keyword evidence="8" id="KW-0732">Signal</keyword>
<dbReference type="Pfam" id="PF26108">
    <property type="entry name" value="GH_Mok13"/>
    <property type="match status" value="1"/>
</dbReference>
<dbReference type="InterPro" id="IPR058659">
    <property type="entry name" value="Mok11-13/Ags1-like_CBM"/>
</dbReference>
<dbReference type="Pfam" id="PF26114">
    <property type="entry name" value="Ig_2_Mok13"/>
    <property type="match status" value="1"/>
</dbReference>
<accession>A0ABR3IU64</accession>
<dbReference type="Proteomes" id="UP001556367">
    <property type="component" value="Unassembled WGS sequence"/>
</dbReference>
<keyword evidence="4" id="KW-0808">Transferase</keyword>
<keyword evidence="11" id="KW-1185">Reference proteome</keyword>
<evidence type="ECO:0000256" key="6">
    <source>
        <dbReference type="ARBA" id="ARBA00048960"/>
    </source>
</evidence>
<dbReference type="CDD" id="cd11323">
    <property type="entry name" value="AmyAc_AGS"/>
    <property type="match status" value="1"/>
</dbReference>
<feature type="domain" description="Glycosyl hydrolase family 13 catalytic" evidence="9">
    <location>
        <begin position="68"/>
        <end position="527"/>
    </location>
</feature>
<dbReference type="InterPro" id="IPR001296">
    <property type="entry name" value="Glyco_trans_1"/>
</dbReference>
<dbReference type="Gene3D" id="3.40.50.2000">
    <property type="entry name" value="Glycogen Phosphorylase B"/>
    <property type="match status" value="2"/>
</dbReference>
<evidence type="ECO:0000259" key="9">
    <source>
        <dbReference type="SMART" id="SM00642"/>
    </source>
</evidence>
<comment type="catalytic activity">
    <reaction evidence="6">
        <text>[(1-&gt;3)-alpha-D-glucosyl](n) + UDP-alpha-D-glucose = [(1-&gt;3)-alpha-D-glucosyl](n+1) + UDP + H(+)</text>
        <dbReference type="Rhea" id="RHEA:19749"/>
        <dbReference type="Rhea" id="RHEA-COMP:11150"/>
        <dbReference type="Rhea" id="RHEA-COMP:11151"/>
        <dbReference type="ChEBI" id="CHEBI:15378"/>
        <dbReference type="ChEBI" id="CHEBI:28100"/>
        <dbReference type="ChEBI" id="CHEBI:58223"/>
        <dbReference type="ChEBI" id="CHEBI:58885"/>
        <dbReference type="EC" id="2.4.1.183"/>
    </reaction>
</comment>
<dbReference type="InterPro" id="IPR058657">
    <property type="entry name" value="Mok11-13/Ags1-like_Ig"/>
</dbReference>
<dbReference type="InterPro" id="IPR058656">
    <property type="entry name" value="Mok11-13/Ags1-like_GH"/>
</dbReference>
<keyword evidence="3" id="KW-0328">Glycosyltransferase</keyword>
<dbReference type="InterPro" id="IPR006047">
    <property type="entry name" value="GH13_cat_dom"/>
</dbReference>
<keyword evidence="7" id="KW-1133">Transmembrane helix</keyword>
<comment type="similarity">
    <text evidence="1">Belongs to the glycosyltransferase group 1 family.</text>
</comment>
<feature type="transmembrane region" description="Helical" evidence="7">
    <location>
        <begin position="2316"/>
        <end position="2335"/>
    </location>
</feature>
<evidence type="ECO:0000313" key="10">
    <source>
        <dbReference type="EMBL" id="KAL0946855.1"/>
    </source>
</evidence>
<gene>
    <name evidence="10" type="ORF">HGRIS_013022</name>
</gene>
<evidence type="ECO:0000256" key="8">
    <source>
        <dbReference type="SAM" id="SignalP"/>
    </source>
</evidence>
<feature type="transmembrane region" description="Helical" evidence="7">
    <location>
        <begin position="1978"/>
        <end position="1997"/>
    </location>
</feature>
<dbReference type="Pfam" id="PF26122">
    <property type="entry name" value="CBM_Mok13"/>
    <property type="match status" value="1"/>
</dbReference>
<proteinExistence type="inferred from homology"/>
<dbReference type="Pfam" id="PF26127">
    <property type="entry name" value="12TM_Mok13"/>
    <property type="match status" value="1"/>
</dbReference>
<feature type="signal peptide" evidence="8">
    <location>
        <begin position="1"/>
        <end position="21"/>
    </location>
</feature>
<keyword evidence="7" id="KW-0812">Transmembrane</keyword>
<dbReference type="InterPro" id="IPR013534">
    <property type="entry name" value="Starch_synth_cat_dom"/>
</dbReference>